<dbReference type="FunFam" id="3.30.40.10:FF:000027">
    <property type="entry name" value="Pre-mRNA-processing factor 19, putative"/>
    <property type="match status" value="1"/>
</dbReference>
<evidence type="ECO:0000256" key="1">
    <source>
        <dbReference type="ARBA" id="ARBA00004123"/>
    </source>
</evidence>
<sequence>MICAISGSTPEEPVISTKTGNVYEKRLIEKYIDTNGKEPTTGEPLGLSDLITVKIGKTVKPRPTTATSIPSMLQLFQNEWDSLMLETFTLKQQHETVRQELAHSMYQYDAACRVIARLVKERDAARSALANARNIVQQQQQQTNNKDVEMSSASASSEDNLLDSTIYKRIAEKSEELIKTRKERTHQGLPEPDAIKQFKISDKIETDCQIKSLEVNSQDNNLIAMGGVNGNVYVYSRDTNELCTAIKGSGSTVNKVLFAPNNIIVSAGSDAVIRVSKGGESPSKKSTYTQYKACYQFTHKASVTDISLHVLGDYVISSSLDKSLNMYDIVNGSLLTSFGQSQQLGYTSVAFHPDGMFFAAGTQNGVVKIFDLKSKVNNFNFQGLSSAVNCISFSENGYYLTAADNNTVKLFDLRKAASKNSPDIQTITLDNQQIKSINFDYSSQYLGIASSNQINLYSCKSKQKPPISHIHSIDTDCLDFKWARPNSNFFVSSSSSKNIVNIFSN</sequence>
<dbReference type="GO" id="GO:0000974">
    <property type="term" value="C:Prp19 complex"/>
    <property type="evidence" value="ECO:0007669"/>
    <property type="project" value="UniProtKB-UniRule"/>
</dbReference>
<keyword evidence="7 15" id="KW-0747">Spliceosome</keyword>
<dbReference type="InterPro" id="IPR003613">
    <property type="entry name" value="Ubox_domain"/>
</dbReference>
<keyword evidence="10 15" id="KW-0833">Ubl conjugation pathway</keyword>
<keyword evidence="8" id="KW-0677">Repeat</keyword>
<dbReference type="Gene3D" id="2.130.10.10">
    <property type="entry name" value="YVTN repeat-like/Quinoprotein amine dehydrogenase"/>
    <property type="match status" value="1"/>
</dbReference>
<dbReference type="PROSITE" id="PS51698">
    <property type="entry name" value="U_BOX"/>
    <property type="match status" value="1"/>
</dbReference>
<dbReference type="InterPro" id="IPR055340">
    <property type="entry name" value="RING-Ubox_PRP19"/>
</dbReference>
<dbReference type="GO" id="GO:0061630">
    <property type="term" value="F:ubiquitin protein ligase activity"/>
    <property type="evidence" value="ECO:0007669"/>
    <property type="project" value="UniProtKB-UniRule"/>
</dbReference>
<dbReference type="Proteomes" id="UP001344447">
    <property type="component" value="Unassembled WGS sequence"/>
</dbReference>
<comment type="catalytic activity">
    <reaction evidence="15">
        <text>S-ubiquitinyl-[E2 ubiquitin-conjugating enzyme]-L-cysteine + [acceptor protein]-L-lysine = [E2 ubiquitin-conjugating enzyme]-L-cysteine + N(6)-ubiquitinyl-[acceptor protein]-L-lysine.</text>
        <dbReference type="EC" id="2.3.2.27"/>
    </reaction>
</comment>
<keyword evidence="9 15" id="KW-0227">DNA damage</keyword>
<comment type="similarity">
    <text evidence="3 15">Belongs to the WD repeat PRP19 family.</text>
</comment>
<evidence type="ECO:0000256" key="6">
    <source>
        <dbReference type="ARBA" id="ARBA00022679"/>
    </source>
</evidence>
<dbReference type="Pfam" id="PF00400">
    <property type="entry name" value="WD40"/>
    <property type="match status" value="3"/>
</dbReference>
<comment type="function">
    <text evidence="15">Ubiquitin-protein ligase which is mainly involved pre-mRNA splicing and DNA repair. Required for pre-mRNA splicing as component of the spliceosome.</text>
</comment>
<dbReference type="SUPFAM" id="SSF57850">
    <property type="entry name" value="RING/U-box"/>
    <property type="match status" value="1"/>
</dbReference>
<dbReference type="InterPro" id="IPR038959">
    <property type="entry name" value="Prp19"/>
</dbReference>
<organism evidence="18 19">
    <name type="scientific">Dictyostelium firmibasis</name>
    <dbReference type="NCBI Taxonomy" id="79012"/>
    <lineage>
        <taxon>Eukaryota</taxon>
        <taxon>Amoebozoa</taxon>
        <taxon>Evosea</taxon>
        <taxon>Eumycetozoa</taxon>
        <taxon>Dictyostelia</taxon>
        <taxon>Dictyosteliales</taxon>
        <taxon>Dictyosteliaceae</taxon>
        <taxon>Dictyostelium</taxon>
    </lineage>
</organism>
<protein>
    <recommendedName>
        <fullName evidence="15">Pre-mRNA-processing factor 19</fullName>
        <ecNumber evidence="15">2.3.2.27</ecNumber>
    </recommendedName>
</protein>
<evidence type="ECO:0000256" key="13">
    <source>
        <dbReference type="ARBA" id="ARBA00023242"/>
    </source>
</evidence>
<evidence type="ECO:0000256" key="2">
    <source>
        <dbReference type="ARBA" id="ARBA00004906"/>
    </source>
</evidence>
<evidence type="ECO:0000256" key="5">
    <source>
        <dbReference type="ARBA" id="ARBA00022664"/>
    </source>
</evidence>
<evidence type="ECO:0000256" key="7">
    <source>
        <dbReference type="ARBA" id="ARBA00022728"/>
    </source>
</evidence>
<dbReference type="CDD" id="cd16656">
    <property type="entry name" value="RING-Ubox_PRP19"/>
    <property type="match status" value="1"/>
</dbReference>
<dbReference type="GO" id="GO:0070534">
    <property type="term" value="P:protein K63-linked ubiquitination"/>
    <property type="evidence" value="ECO:0007669"/>
    <property type="project" value="UniProtKB-UniRule"/>
</dbReference>
<comment type="subunit">
    <text evidence="15">Homotetramer.</text>
</comment>
<keyword evidence="12 15" id="KW-0234">DNA repair</keyword>
<dbReference type="SMART" id="SM00504">
    <property type="entry name" value="Ubox"/>
    <property type="match status" value="1"/>
</dbReference>
<name>A0AAN7TYA7_9MYCE</name>
<feature type="repeat" description="WD" evidence="14">
    <location>
        <begin position="296"/>
        <end position="337"/>
    </location>
</feature>
<evidence type="ECO:0000313" key="19">
    <source>
        <dbReference type="Proteomes" id="UP001344447"/>
    </source>
</evidence>
<dbReference type="AlphaFoldDB" id="A0AAN7TYA7"/>
<dbReference type="GO" id="GO:0000398">
    <property type="term" value="P:mRNA splicing, via spliceosome"/>
    <property type="evidence" value="ECO:0007669"/>
    <property type="project" value="InterPro"/>
</dbReference>
<evidence type="ECO:0000313" key="18">
    <source>
        <dbReference type="EMBL" id="KAK5577991.1"/>
    </source>
</evidence>
<evidence type="ECO:0000256" key="14">
    <source>
        <dbReference type="PROSITE-ProRule" id="PRU00221"/>
    </source>
</evidence>
<gene>
    <name evidence="18" type="ORF">RB653_002939</name>
</gene>
<dbReference type="GO" id="GO:0071006">
    <property type="term" value="C:U2-type catalytic step 1 spliceosome"/>
    <property type="evidence" value="ECO:0007669"/>
    <property type="project" value="TreeGrafter"/>
</dbReference>
<evidence type="ECO:0000259" key="17">
    <source>
        <dbReference type="PROSITE" id="PS51698"/>
    </source>
</evidence>
<keyword evidence="5 15" id="KW-0507">mRNA processing</keyword>
<comment type="pathway">
    <text evidence="2 15">Protein modification; protein ubiquitination.</text>
</comment>
<dbReference type="PANTHER" id="PTHR43995:SF1">
    <property type="entry name" value="PRE-MRNA-PROCESSING FACTOR 19"/>
    <property type="match status" value="1"/>
</dbReference>
<comment type="caution">
    <text evidence="18">The sequence shown here is derived from an EMBL/GenBank/DDBJ whole genome shotgun (WGS) entry which is preliminary data.</text>
</comment>
<evidence type="ECO:0000256" key="10">
    <source>
        <dbReference type="ARBA" id="ARBA00022786"/>
    </source>
</evidence>
<feature type="domain" description="U-box" evidence="17">
    <location>
        <begin position="1"/>
        <end position="70"/>
    </location>
</feature>
<dbReference type="GO" id="GO:0006281">
    <property type="term" value="P:DNA repair"/>
    <property type="evidence" value="ECO:0007669"/>
    <property type="project" value="UniProtKB-KW"/>
</dbReference>
<evidence type="ECO:0000256" key="12">
    <source>
        <dbReference type="ARBA" id="ARBA00023204"/>
    </source>
</evidence>
<reference evidence="18 19" key="1">
    <citation type="submission" date="2023-11" db="EMBL/GenBank/DDBJ databases">
        <title>Dfirmibasis_genome.</title>
        <authorList>
            <person name="Edelbroek B."/>
            <person name="Kjellin J."/>
            <person name="Jerlstrom-Hultqvist J."/>
            <person name="Soderbom F."/>
        </authorList>
    </citation>
    <scope>NUCLEOTIDE SEQUENCE [LARGE SCALE GENOMIC DNA]</scope>
    <source>
        <strain evidence="18 19">TNS-C-14</strain>
    </source>
</reference>
<dbReference type="EMBL" id="JAVFKY010000004">
    <property type="protein sequence ID" value="KAK5577991.1"/>
    <property type="molecule type" value="Genomic_DNA"/>
</dbReference>
<accession>A0AAN7TYA7</accession>
<dbReference type="InterPro" id="IPR013083">
    <property type="entry name" value="Znf_RING/FYVE/PHD"/>
</dbReference>
<dbReference type="Pfam" id="PF08606">
    <property type="entry name" value="Prp19"/>
    <property type="match status" value="1"/>
</dbReference>
<evidence type="ECO:0000256" key="9">
    <source>
        <dbReference type="ARBA" id="ARBA00022763"/>
    </source>
</evidence>
<keyword evidence="4 14" id="KW-0853">WD repeat</keyword>
<evidence type="ECO:0000256" key="16">
    <source>
        <dbReference type="SAM" id="MobiDB-lite"/>
    </source>
</evidence>
<evidence type="ECO:0000256" key="3">
    <source>
        <dbReference type="ARBA" id="ARBA00006388"/>
    </source>
</evidence>
<dbReference type="Gene3D" id="3.30.40.10">
    <property type="entry name" value="Zinc/RING finger domain, C3HC4 (zinc finger)"/>
    <property type="match status" value="1"/>
</dbReference>
<evidence type="ECO:0000256" key="11">
    <source>
        <dbReference type="ARBA" id="ARBA00023187"/>
    </source>
</evidence>
<dbReference type="SUPFAM" id="SSF50978">
    <property type="entry name" value="WD40 repeat-like"/>
    <property type="match status" value="1"/>
</dbReference>
<dbReference type="SMART" id="SM00320">
    <property type="entry name" value="WD40"/>
    <property type="match status" value="7"/>
</dbReference>
<dbReference type="PROSITE" id="PS50082">
    <property type="entry name" value="WD_REPEATS_2"/>
    <property type="match status" value="1"/>
</dbReference>
<keyword evidence="19" id="KW-1185">Reference proteome</keyword>
<comment type="subcellular location">
    <subcellularLocation>
        <location evidence="1 15">Nucleus</location>
    </subcellularLocation>
</comment>
<dbReference type="InterPro" id="IPR015943">
    <property type="entry name" value="WD40/YVTN_repeat-like_dom_sf"/>
</dbReference>
<dbReference type="InterPro" id="IPR013915">
    <property type="entry name" value="Prp19_cc"/>
</dbReference>
<dbReference type="InterPro" id="IPR001680">
    <property type="entry name" value="WD40_rpt"/>
</dbReference>
<dbReference type="EC" id="2.3.2.27" evidence="15"/>
<keyword evidence="11 15" id="KW-0508">mRNA splicing</keyword>
<feature type="region of interest" description="Disordered" evidence="16">
    <location>
        <begin position="135"/>
        <end position="157"/>
    </location>
</feature>
<evidence type="ECO:0000256" key="15">
    <source>
        <dbReference type="RuleBase" id="RU367101"/>
    </source>
</evidence>
<evidence type="ECO:0000256" key="8">
    <source>
        <dbReference type="ARBA" id="ARBA00022737"/>
    </source>
</evidence>
<proteinExistence type="inferred from homology"/>
<evidence type="ECO:0000256" key="4">
    <source>
        <dbReference type="ARBA" id="ARBA00022574"/>
    </source>
</evidence>
<dbReference type="PANTHER" id="PTHR43995">
    <property type="entry name" value="PRE-MRNA-PROCESSING FACTOR 19"/>
    <property type="match status" value="1"/>
</dbReference>
<dbReference type="GO" id="GO:0005737">
    <property type="term" value="C:cytoplasm"/>
    <property type="evidence" value="ECO:0007669"/>
    <property type="project" value="TreeGrafter"/>
</dbReference>
<dbReference type="InterPro" id="IPR036322">
    <property type="entry name" value="WD40_repeat_dom_sf"/>
</dbReference>
<keyword evidence="13 15" id="KW-0539">Nucleus</keyword>
<keyword evidence="6 15" id="KW-0808">Transferase</keyword>